<gene>
    <name evidence="2" type="ORF">DOTSEDRAFT_68183</name>
</gene>
<dbReference type="PANTHER" id="PTHR12461:SF105">
    <property type="entry name" value="HYPOXIA-INDUCIBLE FACTOR 1-ALPHA INHIBITOR"/>
    <property type="match status" value="1"/>
</dbReference>
<dbReference type="PANTHER" id="PTHR12461">
    <property type="entry name" value="HYPOXIA-INDUCIBLE FACTOR 1 ALPHA INHIBITOR-RELATED"/>
    <property type="match status" value="1"/>
</dbReference>
<accession>N1Q242</accession>
<dbReference type="AlphaFoldDB" id="N1Q242"/>
<dbReference type="OrthoDB" id="263283at2759"/>
<dbReference type="STRING" id="675120.N1Q242"/>
<dbReference type="eggNOG" id="KOG2132">
    <property type="taxonomic scope" value="Eukaryota"/>
</dbReference>
<dbReference type="Pfam" id="PF13621">
    <property type="entry name" value="Cupin_8"/>
    <property type="match status" value="1"/>
</dbReference>
<dbReference type="EMBL" id="KB446535">
    <property type="protein sequence ID" value="EME49318.1"/>
    <property type="molecule type" value="Genomic_DNA"/>
</dbReference>
<dbReference type="OMA" id="WIGHPPT"/>
<proteinExistence type="predicted"/>
<sequence length="321" mass="35316">MLRSSRLVASFTVCTRRAASSLTGLRQVTVLSNGSVETFQIQAWRPAVPALLPSKHFAAMPAIQKWFVTSADHETTSLNTSYLAKFGATVVPLEISNNDSFSRVEQSLSFFLECVSASASQYKAPRNRYFSSYVPGARAVKRTTTSNNFFSASAMTAPTAHIYLAQASLVDLPRALINDVPTPDLVWRAGKGDLYGSSIWLGQSPTYTPLHRDPNPNLFVQLAGKKVVRLYRPNDGLAIFAKVQEKVGGNASASMRGEEMMHGAEKKALEQEVWEQHDPGHTLCWEAEVSSGDGLFIPKGWWHSIKGVDAGMTGSVNWWFR</sequence>
<dbReference type="Gene3D" id="2.60.120.650">
    <property type="entry name" value="Cupin"/>
    <property type="match status" value="1"/>
</dbReference>
<reference evidence="3" key="1">
    <citation type="journal article" date="2012" name="PLoS Genet.">
        <title>The genomes of the fungal plant pathogens Cladosporium fulvum and Dothistroma septosporum reveal adaptation to different hosts and lifestyles but also signatures of common ancestry.</title>
        <authorList>
            <person name="de Wit P.J.G.M."/>
            <person name="van der Burgt A."/>
            <person name="Oekmen B."/>
            <person name="Stergiopoulos I."/>
            <person name="Abd-Elsalam K.A."/>
            <person name="Aerts A.L."/>
            <person name="Bahkali A.H."/>
            <person name="Beenen H.G."/>
            <person name="Chettri P."/>
            <person name="Cox M.P."/>
            <person name="Datema E."/>
            <person name="de Vries R.P."/>
            <person name="Dhillon B."/>
            <person name="Ganley A.R."/>
            <person name="Griffiths S.A."/>
            <person name="Guo Y."/>
            <person name="Hamelin R.C."/>
            <person name="Henrissat B."/>
            <person name="Kabir M.S."/>
            <person name="Jashni M.K."/>
            <person name="Kema G."/>
            <person name="Klaubauf S."/>
            <person name="Lapidus A."/>
            <person name="Levasseur A."/>
            <person name="Lindquist E."/>
            <person name="Mehrabi R."/>
            <person name="Ohm R.A."/>
            <person name="Owen T.J."/>
            <person name="Salamov A."/>
            <person name="Schwelm A."/>
            <person name="Schijlen E."/>
            <person name="Sun H."/>
            <person name="van den Burg H.A."/>
            <person name="van Ham R.C.H.J."/>
            <person name="Zhang S."/>
            <person name="Goodwin S.B."/>
            <person name="Grigoriev I.V."/>
            <person name="Collemare J."/>
            <person name="Bradshaw R.E."/>
        </authorList>
    </citation>
    <scope>NUCLEOTIDE SEQUENCE [LARGE SCALE GENOMIC DNA]</scope>
    <source>
        <strain evidence="3">NZE10 / CBS 128990</strain>
    </source>
</reference>
<evidence type="ECO:0000259" key="1">
    <source>
        <dbReference type="PROSITE" id="PS51184"/>
    </source>
</evidence>
<keyword evidence="3" id="KW-1185">Reference proteome</keyword>
<name>N1Q242_DOTSN</name>
<evidence type="ECO:0000313" key="2">
    <source>
        <dbReference type="EMBL" id="EME49318.1"/>
    </source>
</evidence>
<dbReference type="SUPFAM" id="SSF51197">
    <property type="entry name" value="Clavaminate synthase-like"/>
    <property type="match status" value="1"/>
</dbReference>
<dbReference type="HOGENOM" id="CLU_054409_0_0_1"/>
<feature type="domain" description="JmjC" evidence="1">
    <location>
        <begin position="161"/>
        <end position="321"/>
    </location>
</feature>
<dbReference type="InterPro" id="IPR003347">
    <property type="entry name" value="JmjC_dom"/>
</dbReference>
<dbReference type="Proteomes" id="UP000016933">
    <property type="component" value="Unassembled WGS sequence"/>
</dbReference>
<protein>
    <recommendedName>
        <fullName evidence="1">JmjC domain-containing protein</fullName>
    </recommendedName>
</protein>
<dbReference type="PROSITE" id="PS51184">
    <property type="entry name" value="JMJC"/>
    <property type="match status" value="1"/>
</dbReference>
<organism evidence="2 3">
    <name type="scientific">Dothistroma septosporum (strain NZE10 / CBS 128990)</name>
    <name type="common">Red band needle blight fungus</name>
    <name type="synonym">Mycosphaerella pini</name>
    <dbReference type="NCBI Taxonomy" id="675120"/>
    <lineage>
        <taxon>Eukaryota</taxon>
        <taxon>Fungi</taxon>
        <taxon>Dikarya</taxon>
        <taxon>Ascomycota</taxon>
        <taxon>Pezizomycotina</taxon>
        <taxon>Dothideomycetes</taxon>
        <taxon>Dothideomycetidae</taxon>
        <taxon>Mycosphaerellales</taxon>
        <taxon>Mycosphaerellaceae</taxon>
        <taxon>Dothistroma</taxon>
    </lineage>
</organism>
<evidence type="ECO:0000313" key="3">
    <source>
        <dbReference type="Proteomes" id="UP000016933"/>
    </source>
</evidence>
<reference evidence="2 3" key="2">
    <citation type="journal article" date="2012" name="PLoS Pathog.">
        <title>Diverse lifestyles and strategies of plant pathogenesis encoded in the genomes of eighteen Dothideomycetes fungi.</title>
        <authorList>
            <person name="Ohm R.A."/>
            <person name="Feau N."/>
            <person name="Henrissat B."/>
            <person name="Schoch C.L."/>
            <person name="Horwitz B.A."/>
            <person name="Barry K.W."/>
            <person name="Condon B.J."/>
            <person name="Copeland A.C."/>
            <person name="Dhillon B."/>
            <person name="Glaser F."/>
            <person name="Hesse C.N."/>
            <person name="Kosti I."/>
            <person name="LaButti K."/>
            <person name="Lindquist E.A."/>
            <person name="Lucas S."/>
            <person name="Salamov A.A."/>
            <person name="Bradshaw R.E."/>
            <person name="Ciuffetti L."/>
            <person name="Hamelin R.C."/>
            <person name="Kema G.H.J."/>
            <person name="Lawrence C."/>
            <person name="Scott J.A."/>
            <person name="Spatafora J.W."/>
            <person name="Turgeon B.G."/>
            <person name="de Wit P.J.G.M."/>
            <person name="Zhong S."/>
            <person name="Goodwin S.B."/>
            <person name="Grigoriev I.V."/>
        </authorList>
    </citation>
    <scope>NUCLEOTIDE SEQUENCE [LARGE SCALE GENOMIC DNA]</scope>
    <source>
        <strain evidence="3">NZE10 / CBS 128990</strain>
    </source>
</reference>
<dbReference type="InterPro" id="IPR041667">
    <property type="entry name" value="Cupin_8"/>
</dbReference>